<sequence>MLVVQLHPPPFWHRNPQPWFQEIEAQFSFHRVFSEATRYDHLLSYTHSNPTGAAPYQHLKEKVLERFPLSERTRLRQFSATKGTSATSTLETAVSDAIATRVVLRLHSLNIASGALPTVPFPGHPPSLCGGRSH</sequence>
<proteinExistence type="predicted"/>
<name>A0ACB7TBX9_HYAAI</name>
<dbReference type="Proteomes" id="UP000821845">
    <property type="component" value="Chromosome 10"/>
</dbReference>
<evidence type="ECO:0000313" key="2">
    <source>
        <dbReference type="Proteomes" id="UP000821845"/>
    </source>
</evidence>
<gene>
    <name evidence="1" type="ORF">HPB50_024830</name>
</gene>
<reference evidence="1" key="1">
    <citation type="submission" date="2020-05" db="EMBL/GenBank/DDBJ databases">
        <title>Large-scale comparative analyses of tick genomes elucidate their genetic diversity and vector capacities.</title>
        <authorList>
            <person name="Jia N."/>
            <person name="Wang J."/>
            <person name="Shi W."/>
            <person name="Du L."/>
            <person name="Sun Y."/>
            <person name="Zhan W."/>
            <person name="Jiang J."/>
            <person name="Wang Q."/>
            <person name="Zhang B."/>
            <person name="Ji P."/>
            <person name="Sakyi L.B."/>
            <person name="Cui X."/>
            <person name="Yuan T."/>
            <person name="Jiang B."/>
            <person name="Yang W."/>
            <person name="Lam T.T.-Y."/>
            <person name="Chang Q."/>
            <person name="Ding S."/>
            <person name="Wang X."/>
            <person name="Zhu J."/>
            <person name="Ruan X."/>
            <person name="Zhao L."/>
            <person name="Wei J."/>
            <person name="Que T."/>
            <person name="Du C."/>
            <person name="Cheng J."/>
            <person name="Dai P."/>
            <person name="Han X."/>
            <person name="Huang E."/>
            <person name="Gao Y."/>
            <person name="Liu J."/>
            <person name="Shao H."/>
            <person name="Ye R."/>
            <person name="Li L."/>
            <person name="Wei W."/>
            <person name="Wang X."/>
            <person name="Wang C."/>
            <person name="Yang T."/>
            <person name="Huo Q."/>
            <person name="Li W."/>
            <person name="Guo W."/>
            <person name="Chen H."/>
            <person name="Zhou L."/>
            <person name="Ni X."/>
            <person name="Tian J."/>
            <person name="Zhou Y."/>
            <person name="Sheng Y."/>
            <person name="Liu T."/>
            <person name="Pan Y."/>
            <person name="Xia L."/>
            <person name="Li J."/>
            <person name="Zhao F."/>
            <person name="Cao W."/>
        </authorList>
    </citation>
    <scope>NUCLEOTIDE SEQUENCE</scope>
    <source>
        <strain evidence="1">Hyas-2018</strain>
    </source>
</reference>
<comment type="caution">
    <text evidence="1">The sequence shown here is derived from an EMBL/GenBank/DDBJ whole genome shotgun (WGS) entry which is preliminary data.</text>
</comment>
<evidence type="ECO:0000313" key="1">
    <source>
        <dbReference type="EMBL" id="KAH6943626.1"/>
    </source>
</evidence>
<protein>
    <submittedName>
        <fullName evidence="1">Uncharacterized protein</fullName>
    </submittedName>
</protein>
<dbReference type="EMBL" id="CM023490">
    <property type="protein sequence ID" value="KAH6943626.1"/>
    <property type="molecule type" value="Genomic_DNA"/>
</dbReference>
<accession>A0ACB7TBX9</accession>
<keyword evidence="2" id="KW-1185">Reference proteome</keyword>
<organism evidence="1 2">
    <name type="scientific">Hyalomma asiaticum</name>
    <name type="common">Tick</name>
    <dbReference type="NCBI Taxonomy" id="266040"/>
    <lineage>
        <taxon>Eukaryota</taxon>
        <taxon>Metazoa</taxon>
        <taxon>Ecdysozoa</taxon>
        <taxon>Arthropoda</taxon>
        <taxon>Chelicerata</taxon>
        <taxon>Arachnida</taxon>
        <taxon>Acari</taxon>
        <taxon>Parasitiformes</taxon>
        <taxon>Ixodida</taxon>
        <taxon>Ixodoidea</taxon>
        <taxon>Ixodidae</taxon>
        <taxon>Hyalomminae</taxon>
        <taxon>Hyalomma</taxon>
    </lineage>
</organism>